<reference evidence="1 2" key="1">
    <citation type="submission" date="2016-10" db="EMBL/GenBank/DDBJ databases">
        <title>Pseudomonas lactis sp. nov. and Pseudomonas paralactis sp. nov., isolated from bovine raw milk.</title>
        <authorList>
            <person name="Von Neubeck M."/>
            <person name="Huptas C."/>
            <person name="Glueck C."/>
            <person name="Krewinkel M."/>
            <person name="Stoeckel M."/>
            <person name="Stressler T."/>
            <person name="Fischer L."/>
            <person name="Hinrichs J."/>
            <person name="Scherer S."/>
            <person name="Wenning M."/>
        </authorList>
    </citation>
    <scope>NUCLEOTIDE SEQUENCE [LARGE SCALE GENOMIC DNA]</scope>
    <source>
        <strain evidence="1 2">DSM 18862</strain>
    </source>
</reference>
<dbReference type="AlphaFoldDB" id="A0A1V2JBN1"/>
<organism evidence="1 2">
    <name type="scientific">Pseudomonas azotoformans</name>
    <dbReference type="NCBI Taxonomy" id="47878"/>
    <lineage>
        <taxon>Bacteria</taxon>
        <taxon>Pseudomonadati</taxon>
        <taxon>Pseudomonadota</taxon>
        <taxon>Gammaproteobacteria</taxon>
        <taxon>Pseudomonadales</taxon>
        <taxon>Pseudomonadaceae</taxon>
        <taxon>Pseudomonas</taxon>
    </lineage>
</organism>
<dbReference type="Proteomes" id="UP000188559">
    <property type="component" value="Unassembled WGS sequence"/>
</dbReference>
<gene>
    <name evidence="1" type="ORF">BLL37_20115</name>
</gene>
<sequence>MLLVAGAELLLKGQPLVLFGLLLLLGCPGLCRRQTFNLRPVSPRLHLPDNSHQHAYAKHT</sequence>
<protein>
    <submittedName>
        <fullName evidence="1">Uncharacterized protein</fullName>
    </submittedName>
</protein>
<comment type="caution">
    <text evidence="1">The sequence shown here is derived from an EMBL/GenBank/DDBJ whole genome shotgun (WGS) entry which is preliminary data.</text>
</comment>
<dbReference type="EMBL" id="MNPV01000006">
    <property type="protein sequence ID" value="ONH42792.1"/>
    <property type="molecule type" value="Genomic_DNA"/>
</dbReference>
<name>A0A1V2JBN1_PSEAZ</name>
<keyword evidence="2" id="KW-1185">Reference proteome</keyword>
<accession>A0A1V2JBN1</accession>
<evidence type="ECO:0000313" key="1">
    <source>
        <dbReference type="EMBL" id="ONH42792.1"/>
    </source>
</evidence>
<proteinExistence type="predicted"/>
<evidence type="ECO:0000313" key="2">
    <source>
        <dbReference type="Proteomes" id="UP000188559"/>
    </source>
</evidence>